<dbReference type="RefSeq" id="XP_007373179.1">
    <property type="nucleotide sequence ID" value="XM_007373117.1"/>
</dbReference>
<feature type="compositionally biased region" description="Low complexity" evidence="1">
    <location>
        <begin position="1"/>
        <end position="13"/>
    </location>
</feature>
<evidence type="ECO:0000256" key="1">
    <source>
        <dbReference type="SAM" id="MobiDB-lite"/>
    </source>
</evidence>
<dbReference type="HOGENOM" id="CLU_049048_0_0_1"/>
<dbReference type="InParanoid" id="G3AET7"/>
<dbReference type="STRING" id="619300.G3AET7"/>
<dbReference type="OrthoDB" id="10253329at2759"/>
<proteinExistence type="predicted"/>
<name>G3AET7_SPAPN</name>
<dbReference type="OMA" id="PRGFAYN"/>
<reference evidence="2 3" key="1">
    <citation type="journal article" date="2011" name="Proc. Natl. Acad. Sci. U.S.A.">
        <title>Comparative genomics of xylose-fermenting fungi for enhanced biofuel production.</title>
        <authorList>
            <person name="Wohlbach D.J."/>
            <person name="Kuo A."/>
            <person name="Sato T.K."/>
            <person name="Potts K.M."/>
            <person name="Salamov A.A."/>
            <person name="LaButti K.M."/>
            <person name="Sun H."/>
            <person name="Clum A."/>
            <person name="Pangilinan J.L."/>
            <person name="Lindquist E.A."/>
            <person name="Lucas S."/>
            <person name="Lapidus A."/>
            <person name="Jin M."/>
            <person name="Gunawan C."/>
            <person name="Balan V."/>
            <person name="Dale B.E."/>
            <person name="Jeffries T.W."/>
            <person name="Zinkel R."/>
            <person name="Barry K.W."/>
            <person name="Grigoriev I.V."/>
            <person name="Gasch A.P."/>
        </authorList>
    </citation>
    <scope>NUCLEOTIDE SEQUENCE [LARGE SCALE GENOMIC DNA]</scope>
    <source>
        <strain evidence="3">NRRL Y-27907 / 11-Y1</strain>
    </source>
</reference>
<sequence>MDNQANQSAQASQVPAQEKKRPPRRRPKKKSDEQKHDLTSTKKFLQISKLIRAFKPVTINGSPTQTIIDQIKLKESNDPDYFKTKYKNHARLSNLQKYLAEFIESQPDSTIYISMCVKPSDPDFPFDLDKLQLNLSIPGKYPDKVQKPKIVVLNDEIPRGFAINVENGFKRIAEIALNKGEDEEIELIQGTGLLSMILTLDKYLEEFLKQEKRETFKFVKTVKKSSPKPKDASPVPAPAPTPSPKEDKKHSPAVKRQEQIIVSPEVARLRDSLTEELINKLGDYIKVFKKSHQGETLYKIALPIFNLDSPVIPNLWKLNEQVELMVAIPINFPQSKLKLTFPNNFNSNLILKYCQQDEQQFELVQITKQYRKIEQNFTNNFNKFDFGTNSLVSIFNWLTNNIGQFSLSDQEFKQWVSNIEKFNL</sequence>
<evidence type="ECO:0000313" key="3">
    <source>
        <dbReference type="Proteomes" id="UP000000709"/>
    </source>
</evidence>
<dbReference type="eggNOG" id="KOG1940">
    <property type="taxonomic scope" value="Eukaryota"/>
</dbReference>
<dbReference type="GeneID" id="18872701"/>
<dbReference type="AlphaFoldDB" id="G3AET7"/>
<feature type="region of interest" description="Disordered" evidence="1">
    <location>
        <begin position="223"/>
        <end position="257"/>
    </location>
</feature>
<evidence type="ECO:0000313" key="2">
    <source>
        <dbReference type="EMBL" id="EGW35767.1"/>
    </source>
</evidence>
<keyword evidence="3" id="KW-1185">Reference proteome</keyword>
<dbReference type="KEGG" id="spaa:SPAPADRAFT_58966"/>
<accession>G3AET7</accession>
<dbReference type="EMBL" id="GL996499">
    <property type="protein sequence ID" value="EGW35767.1"/>
    <property type="molecule type" value="Genomic_DNA"/>
</dbReference>
<feature type="compositionally biased region" description="Basic and acidic residues" evidence="1">
    <location>
        <begin position="30"/>
        <end position="39"/>
    </location>
</feature>
<organism evidence="3">
    <name type="scientific">Spathaspora passalidarum (strain NRRL Y-27907 / 11-Y1)</name>
    <dbReference type="NCBI Taxonomy" id="619300"/>
    <lineage>
        <taxon>Eukaryota</taxon>
        <taxon>Fungi</taxon>
        <taxon>Dikarya</taxon>
        <taxon>Ascomycota</taxon>
        <taxon>Saccharomycotina</taxon>
        <taxon>Pichiomycetes</taxon>
        <taxon>Debaryomycetaceae</taxon>
        <taxon>Spathaspora</taxon>
    </lineage>
</organism>
<protein>
    <submittedName>
        <fullName evidence="2">Uncharacterized protein</fullName>
    </submittedName>
</protein>
<feature type="compositionally biased region" description="Basic and acidic residues" evidence="1">
    <location>
        <begin position="244"/>
        <end position="257"/>
    </location>
</feature>
<gene>
    <name evidence="2" type="ORF">SPAPADRAFT_58966</name>
</gene>
<feature type="region of interest" description="Disordered" evidence="1">
    <location>
        <begin position="1"/>
        <end position="39"/>
    </location>
</feature>
<dbReference type="Proteomes" id="UP000000709">
    <property type="component" value="Unassembled WGS sequence"/>
</dbReference>